<feature type="region of interest" description="Disordered" evidence="1">
    <location>
        <begin position="157"/>
        <end position="190"/>
    </location>
</feature>
<sequence length="190" mass="22017">MVTRRQKKDAQMGEEERAMRRVSYLKATWGDRLHLDSDVEPDADHHALRSVYRKWRPPRFTDDITPLLRIFDPNATVPVRVLSPKDLTLVGKKNLLFTQKKTDTKKEIIKKEIEEDVLKKKIEKKELKPIVSQEVCDEPNIVQPVILEALDLTQSRGVAPDKRCSRSPNPSGIGITRHQEIMHDPLRRDN</sequence>
<protein>
    <submittedName>
        <fullName evidence="2">Uncharacterized protein</fullName>
    </submittedName>
</protein>
<organism evidence="2 3">
    <name type="scientific">Papilio machaon</name>
    <name type="common">Old World swallowtail butterfly</name>
    <dbReference type="NCBI Taxonomy" id="76193"/>
    <lineage>
        <taxon>Eukaryota</taxon>
        <taxon>Metazoa</taxon>
        <taxon>Ecdysozoa</taxon>
        <taxon>Arthropoda</taxon>
        <taxon>Hexapoda</taxon>
        <taxon>Insecta</taxon>
        <taxon>Pterygota</taxon>
        <taxon>Neoptera</taxon>
        <taxon>Endopterygota</taxon>
        <taxon>Lepidoptera</taxon>
        <taxon>Glossata</taxon>
        <taxon>Ditrysia</taxon>
        <taxon>Papilionoidea</taxon>
        <taxon>Papilionidae</taxon>
        <taxon>Papilioninae</taxon>
        <taxon>Papilio</taxon>
    </lineage>
</organism>
<evidence type="ECO:0000256" key="1">
    <source>
        <dbReference type="SAM" id="MobiDB-lite"/>
    </source>
</evidence>
<dbReference type="EMBL" id="KQ461175">
    <property type="protein sequence ID" value="KPJ07915.1"/>
    <property type="molecule type" value="Genomic_DNA"/>
</dbReference>
<feature type="compositionally biased region" description="Basic and acidic residues" evidence="1">
    <location>
        <begin position="177"/>
        <end position="190"/>
    </location>
</feature>
<gene>
    <name evidence="2" type="ORF">RR48_12757</name>
</gene>
<reference evidence="2 3" key="1">
    <citation type="journal article" date="2015" name="Nat. Commun.">
        <title>Outbred genome sequencing and CRISPR/Cas9 gene editing in butterflies.</title>
        <authorList>
            <person name="Li X."/>
            <person name="Fan D."/>
            <person name="Zhang W."/>
            <person name="Liu G."/>
            <person name="Zhang L."/>
            <person name="Zhao L."/>
            <person name="Fang X."/>
            <person name="Chen L."/>
            <person name="Dong Y."/>
            <person name="Chen Y."/>
            <person name="Ding Y."/>
            <person name="Zhao R."/>
            <person name="Feng M."/>
            <person name="Zhu Y."/>
            <person name="Feng Y."/>
            <person name="Jiang X."/>
            <person name="Zhu D."/>
            <person name="Xiang H."/>
            <person name="Feng X."/>
            <person name="Li S."/>
            <person name="Wang J."/>
            <person name="Zhang G."/>
            <person name="Kronforst M.R."/>
            <person name="Wang W."/>
        </authorList>
    </citation>
    <scope>NUCLEOTIDE SEQUENCE [LARGE SCALE GENOMIC DNA]</scope>
    <source>
        <strain evidence="2">Ya'a_city_454_Pm</strain>
        <tissue evidence="2">Whole body</tissue>
    </source>
</reference>
<evidence type="ECO:0000313" key="2">
    <source>
        <dbReference type="EMBL" id="KPJ07915.1"/>
    </source>
</evidence>
<dbReference type="InParanoid" id="A0A194QSF6"/>
<accession>A0A194QSF6</accession>
<dbReference type="AlphaFoldDB" id="A0A194QSF6"/>
<keyword evidence="3" id="KW-1185">Reference proteome</keyword>
<name>A0A194QSF6_PAPMA</name>
<dbReference type="Proteomes" id="UP000053240">
    <property type="component" value="Unassembled WGS sequence"/>
</dbReference>
<evidence type="ECO:0000313" key="3">
    <source>
        <dbReference type="Proteomes" id="UP000053240"/>
    </source>
</evidence>
<proteinExistence type="predicted"/>